<dbReference type="PANTHER" id="PTHR35149:SF1">
    <property type="entry name" value="DUF5655 DOMAIN-CONTAINING PROTEIN"/>
    <property type="match status" value="1"/>
</dbReference>
<evidence type="ECO:0000259" key="2">
    <source>
        <dbReference type="Pfam" id="PF07510"/>
    </source>
</evidence>
<dbReference type="AlphaFoldDB" id="A0A2R3P7A1"/>
<dbReference type="PANTHER" id="PTHR35149">
    <property type="entry name" value="SLL5132 PROTEIN"/>
    <property type="match status" value="1"/>
</dbReference>
<accession>A0A2R3P7A1</accession>
<dbReference type="Pfam" id="PF07510">
    <property type="entry name" value="GmrSD_C"/>
    <property type="match status" value="1"/>
</dbReference>
<evidence type="ECO:0000313" key="4">
    <source>
        <dbReference type="Proteomes" id="UP000239216"/>
    </source>
</evidence>
<dbReference type="InterPro" id="IPR004919">
    <property type="entry name" value="GmrSD_N"/>
</dbReference>
<name>A0A2R3P7A1_MESFO</name>
<feature type="domain" description="GmrSD restriction endonucleases N-terminal" evidence="1">
    <location>
        <begin position="198"/>
        <end position="425"/>
    </location>
</feature>
<evidence type="ECO:0000313" key="3">
    <source>
        <dbReference type="EMBL" id="AVN64363.1"/>
    </source>
</evidence>
<dbReference type="Proteomes" id="UP000239216">
    <property type="component" value="Chromosome"/>
</dbReference>
<organism evidence="3 4">
    <name type="scientific">Mesoplasma florum</name>
    <name type="common">Acholeplasma florum</name>
    <dbReference type="NCBI Taxonomy" id="2151"/>
    <lineage>
        <taxon>Bacteria</taxon>
        <taxon>Bacillati</taxon>
        <taxon>Mycoplasmatota</taxon>
        <taxon>Mollicutes</taxon>
        <taxon>Entomoplasmatales</taxon>
        <taxon>Entomoplasmataceae</taxon>
        <taxon>Mesoplasma</taxon>
    </lineage>
</organism>
<proteinExistence type="predicted"/>
<dbReference type="RefSeq" id="WP_029512165.1">
    <property type="nucleotide sequence ID" value="NZ_CP022513.1"/>
</dbReference>
<gene>
    <name evidence="3" type="ORF">CG003_01630</name>
</gene>
<feature type="domain" description="GmrSD restriction endonucleases C-terminal" evidence="2">
    <location>
        <begin position="685"/>
        <end position="826"/>
    </location>
</feature>
<dbReference type="Pfam" id="PF03235">
    <property type="entry name" value="GmrSD_N"/>
    <property type="match status" value="1"/>
</dbReference>
<dbReference type="EMBL" id="CP022513">
    <property type="protein sequence ID" value="AVN64363.1"/>
    <property type="molecule type" value="Genomic_DNA"/>
</dbReference>
<sequence>MEVNLFKKFYDYLSPQERLDLKIIETKISSEQDEIANNISIEVSKILESKMNRILEENQIYLSIYEKTSKVIFDKICYLYSEEKKLESGYRKNTQIPKIIFSTFYYIRNWRNDEGHPSEIGIKRSFADTIHLVKCFDLVLSFLINFFNDSDFMIDDFDEDFLLKILNQRKHFIDEIIDENKKADVGSIKLGKIDISSFVLNPEINFFIPSYQRKYRWDSETCKELVNGILKKANSIDDEYFGTIAVTIEENTRNNDVRTVRLIDGQQRVTTSLIIFRVIFDLWKEKQLNSYEENILEMPNELQETFVNVGCSNKYKNVTGNQVENKSIDFILNENLSYNERKTKITNFETIGKSQVAKNYFAIHDMLVSLSQDELSSFYQRYAYKFLISCVDFNKTPAEEMEIFETLNSKGTELDSFDMIKNFLFNLVDKDIFLEKEEEITKIFNEYISFDDLKIEEDKKRKVQEAFLFSYCEYKLLEFKQSDNNLSKNKKSILKHFKKIYETKNNIDVDEFKKIVSEIGKYVLLAKSFESKNYENNTYDLLFPLRYNIANIAHKDISLFIIFYIIDVFAKNKWDSYSKTINYKHKLELMKNTLFEFEKWIISLLQVSGTGQSLTKPILRLFRFLNFFDTSNRAIQEQIPNMIKKWLSMEEENSFTFQSKEQKKLLLENIDLKIPTSEQLYNSLISKKVQDKNIAMVLLKRLESKLINNWEIKRDKNSLEHIMPKTIKKTKWIDYLKDNNLQLNDKEIFDKHAEYIDKIGNYLILDKNKENSKLSNAEFSLKRMDFEKWNNPLCTLIFNFSSNANLLTTEKFGFKEIDERSKAISKIIVEEIYFKNN</sequence>
<protein>
    <submittedName>
        <fullName evidence="3">DUF262 domain-containing protein</fullName>
    </submittedName>
</protein>
<dbReference type="InterPro" id="IPR011089">
    <property type="entry name" value="GmrSD_C"/>
</dbReference>
<reference evidence="3 4" key="1">
    <citation type="submission" date="2017-07" db="EMBL/GenBank/DDBJ databases">
        <title>Comparative genomic analysis of Mesoplasma florum.</title>
        <authorList>
            <person name="Baby V."/>
            <person name="Lachance J.-C."/>
            <person name="Gagnon J."/>
            <person name="Lucier J.-F."/>
            <person name="Matteau D."/>
            <person name="Knight T.F."/>
            <person name="Rodrigue S."/>
        </authorList>
    </citation>
    <scope>NUCLEOTIDE SEQUENCE [LARGE SCALE GENOMIC DNA]</scope>
    <source>
        <strain evidence="3 4">CnuA-2</strain>
    </source>
</reference>
<evidence type="ECO:0000259" key="1">
    <source>
        <dbReference type="Pfam" id="PF03235"/>
    </source>
</evidence>